<feature type="compositionally biased region" description="Low complexity" evidence="10">
    <location>
        <begin position="400"/>
        <end position="427"/>
    </location>
</feature>
<accession>A0ABY4BXD5</accession>
<dbReference type="PANTHER" id="PTHR24421:SF10">
    <property type="entry name" value="NITRATE_NITRITE SENSOR PROTEIN NARQ"/>
    <property type="match status" value="1"/>
</dbReference>
<name>A0ABY4BXD5_9MICO</name>
<dbReference type="Gene3D" id="3.30.565.10">
    <property type="entry name" value="Histidine kinase-like ATPase, C-terminal domain"/>
    <property type="match status" value="1"/>
</dbReference>
<dbReference type="InterPro" id="IPR036890">
    <property type="entry name" value="HATPase_C_sf"/>
</dbReference>
<evidence type="ECO:0000256" key="9">
    <source>
        <dbReference type="SAM" id="Coils"/>
    </source>
</evidence>
<evidence type="ECO:0000313" key="13">
    <source>
        <dbReference type="EMBL" id="UOE43895.1"/>
    </source>
</evidence>
<feature type="transmembrane region" description="Helical" evidence="11">
    <location>
        <begin position="33"/>
        <end position="50"/>
    </location>
</feature>
<dbReference type="Proteomes" id="UP000832097">
    <property type="component" value="Chromosome"/>
</dbReference>
<dbReference type="CDD" id="cd16917">
    <property type="entry name" value="HATPase_UhpB-NarQ-NarX-like"/>
    <property type="match status" value="1"/>
</dbReference>
<comment type="catalytic activity">
    <reaction evidence="1">
        <text>ATP + protein L-histidine = ADP + protein N-phospho-L-histidine.</text>
        <dbReference type="EC" id="2.7.13.3"/>
    </reaction>
</comment>
<keyword evidence="11" id="KW-0472">Membrane</keyword>
<sequence>MLNRRWWDAAAVAVALVVTVINALDTPYGPHTWGTWAVAAAFLLSYAVYLRGRIGSTSSGHHIAVTLVLSALIFAGTAIEPSFAVLQAIAYPFVWITAPSTRRAVEASVALSCAVALGYPVHSGVDGILPGIGIAVLSLAFSIALGLWISHIAEVGEEHARLLEEFQAAQGELAALHRDAGVTQERARLAREIHDTIAQSLTGLVMVAQRTGNRLGGVPGESAELARRDVALIEEMARDALTEARGLVASLAPVEVDTTLADALGRLASGFERETGVHVTVRADAPGLGRELEVVLLRAAQEGLANVRKHAGAANAWIELRAAPDAARLSVRDDGVGPGPSEGHALGELGFGLAGLRDRVGLAGGRIAFGAAPGGGALLSVEVPRGGKGSDGPAGGTGATGATSTTGAADATGATGAANATGPTGADAAERAERPTGSQPSPVANAPTDASAPQPSPSATPARDAAACARPETSGTPTTALDRDPAERDRPEASAPVRGEATA</sequence>
<feature type="compositionally biased region" description="Gly residues" evidence="10">
    <location>
        <begin position="386"/>
        <end position="399"/>
    </location>
</feature>
<evidence type="ECO:0000256" key="2">
    <source>
        <dbReference type="ARBA" id="ARBA00012438"/>
    </source>
</evidence>
<dbReference type="RefSeq" id="WP_243555261.1">
    <property type="nucleotide sequence ID" value="NZ_CP094528.1"/>
</dbReference>
<evidence type="ECO:0000259" key="12">
    <source>
        <dbReference type="SMART" id="SM00387"/>
    </source>
</evidence>
<feature type="coiled-coil region" evidence="9">
    <location>
        <begin position="152"/>
        <end position="179"/>
    </location>
</feature>
<evidence type="ECO:0000256" key="11">
    <source>
        <dbReference type="SAM" id="Phobius"/>
    </source>
</evidence>
<feature type="transmembrane region" description="Helical" evidence="11">
    <location>
        <begin position="62"/>
        <end position="84"/>
    </location>
</feature>
<keyword evidence="5" id="KW-0547">Nucleotide-binding</keyword>
<evidence type="ECO:0000256" key="5">
    <source>
        <dbReference type="ARBA" id="ARBA00022741"/>
    </source>
</evidence>
<feature type="compositionally biased region" description="Low complexity" evidence="10">
    <location>
        <begin position="446"/>
        <end position="471"/>
    </location>
</feature>
<dbReference type="EMBL" id="CP094528">
    <property type="protein sequence ID" value="UOE43895.1"/>
    <property type="molecule type" value="Genomic_DNA"/>
</dbReference>
<gene>
    <name evidence="13" type="ORF">MTO99_17285</name>
</gene>
<dbReference type="EC" id="2.7.13.3" evidence="2"/>
<evidence type="ECO:0000256" key="10">
    <source>
        <dbReference type="SAM" id="MobiDB-lite"/>
    </source>
</evidence>
<dbReference type="SMART" id="SM00387">
    <property type="entry name" value="HATPase_c"/>
    <property type="match status" value="1"/>
</dbReference>
<evidence type="ECO:0000256" key="7">
    <source>
        <dbReference type="ARBA" id="ARBA00022840"/>
    </source>
</evidence>
<keyword evidence="7" id="KW-0067">ATP-binding</keyword>
<keyword evidence="6 13" id="KW-0418">Kinase</keyword>
<keyword evidence="14" id="KW-1185">Reference proteome</keyword>
<dbReference type="InterPro" id="IPR011712">
    <property type="entry name" value="Sig_transdc_His_kin_sub3_dim/P"/>
</dbReference>
<evidence type="ECO:0000256" key="4">
    <source>
        <dbReference type="ARBA" id="ARBA00022679"/>
    </source>
</evidence>
<protein>
    <recommendedName>
        <fullName evidence="2">histidine kinase</fullName>
        <ecNumber evidence="2">2.7.13.3</ecNumber>
    </recommendedName>
</protein>
<dbReference type="InterPro" id="IPR003594">
    <property type="entry name" value="HATPase_dom"/>
</dbReference>
<evidence type="ECO:0000256" key="3">
    <source>
        <dbReference type="ARBA" id="ARBA00022553"/>
    </source>
</evidence>
<feature type="compositionally biased region" description="Basic and acidic residues" evidence="10">
    <location>
        <begin position="481"/>
        <end position="492"/>
    </location>
</feature>
<proteinExistence type="predicted"/>
<evidence type="ECO:0000256" key="1">
    <source>
        <dbReference type="ARBA" id="ARBA00000085"/>
    </source>
</evidence>
<feature type="domain" description="Histidine kinase/HSP90-like ATPase" evidence="12">
    <location>
        <begin position="291"/>
        <end position="387"/>
    </location>
</feature>
<dbReference type="Pfam" id="PF02518">
    <property type="entry name" value="HATPase_c"/>
    <property type="match status" value="1"/>
</dbReference>
<dbReference type="InterPro" id="IPR050482">
    <property type="entry name" value="Sensor_HK_TwoCompSys"/>
</dbReference>
<dbReference type="PANTHER" id="PTHR24421">
    <property type="entry name" value="NITRATE/NITRITE SENSOR PROTEIN NARX-RELATED"/>
    <property type="match status" value="1"/>
</dbReference>
<dbReference type="GO" id="GO:0016301">
    <property type="term" value="F:kinase activity"/>
    <property type="evidence" value="ECO:0007669"/>
    <property type="project" value="UniProtKB-KW"/>
</dbReference>
<feature type="transmembrane region" description="Helical" evidence="11">
    <location>
        <begin position="128"/>
        <end position="149"/>
    </location>
</feature>
<keyword evidence="3" id="KW-0597">Phosphoprotein</keyword>
<dbReference type="Pfam" id="PF07730">
    <property type="entry name" value="HisKA_3"/>
    <property type="match status" value="1"/>
</dbReference>
<keyword evidence="4" id="KW-0808">Transferase</keyword>
<keyword evidence="8" id="KW-0902">Two-component regulatory system</keyword>
<organism evidence="13 14">
    <name type="scientific">Agromyces larvae</name>
    <dbReference type="NCBI Taxonomy" id="2929802"/>
    <lineage>
        <taxon>Bacteria</taxon>
        <taxon>Bacillati</taxon>
        <taxon>Actinomycetota</taxon>
        <taxon>Actinomycetes</taxon>
        <taxon>Micrococcales</taxon>
        <taxon>Microbacteriaceae</taxon>
        <taxon>Agromyces</taxon>
    </lineage>
</organism>
<keyword evidence="11" id="KW-0812">Transmembrane</keyword>
<keyword evidence="9" id="KW-0175">Coiled coil</keyword>
<dbReference type="Gene3D" id="1.20.5.1930">
    <property type="match status" value="1"/>
</dbReference>
<evidence type="ECO:0000256" key="6">
    <source>
        <dbReference type="ARBA" id="ARBA00022777"/>
    </source>
</evidence>
<reference evidence="13 14" key="1">
    <citation type="submission" date="2022-03" db="EMBL/GenBank/DDBJ databases">
        <title>Mucilaginibacter sp. isolated from the gut of Protaetia brevitarsis seulensis larvae.</title>
        <authorList>
            <person name="Won M."/>
            <person name="Kim S.-J."/>
            <person name="Kwon S.-W."/>
        </authorList>
    </citation>
    <scope>NUCLEOTIDE SEQUENCE [LARGE SCALE GENOMIC DNA]</scope>
    <source>
        <strain evidence="13 14">CFWR-12</strain>
    </source>
</reference>
<evidence type="ECO:0000313" key="14">
    <source>
        <dbReference type="Proteomes" id="UP000832097"/>
    </source>
</evidence>
<evidence type="ECO:0000256" key="8">
    <source>
        <dbReference type="ARBA" id="ARBA00023012"/>
    </source>
</evidence>
<dbReference type="SUPFAM" id="SSF55874">
    <property type="entry name" value="ATPase domain of HSP90 chaperone/DNA topoisomerase II/histidine kinase"/>
    <property type="match status" value="1"/>
</dbReference>
<keyword evidence="11" id="KW-1133">Transmembrane helix</keyword>
<feature type="region of interest" description="Disordered" evidence="10">
    <location>
        <begin position="382"/>
        <end position="503"/>
    </location>
</feature>